<keyword evidence="1" id="KW-0732">Signal</keyword>
<evidence type="ECO:0000256" key="1">
    <source>
        <dbReference type="SAM" id="SignalP"/>
    </source>
</evidence>
<reference evidence="2 3" key="1">
    <citation type="submission" date="2020-04" db="EMBL/GenBank/DDBJ databases">
        <title>Luteolibacter sp. G-1-1-1 isolated from soil.</title>
        <authorList>
            <person name="Dahal R.H."/>
        </authorList>
    </citation>
    <scope>NUCLEOTIDE SEQUENCE [LARGE SCALE GENOMIC DNA]</scope>
    <source>
        <strain evidence="2 3">G-1-1-1</strain>
    </source>
</reference>
<dbReference type="Proteomes" id="UP000501812">
    <property type="component" value="Chromosome"/>
</dbReference>
<dbReference type="RefSeq" id="WP_169457184.1">
    <property type="nucleotide sequence ID" value="NZ_CP051774.1"/>
</dbReference>
<dbReference type="AlphaFoldDB" id="A0A858RNU6"/>
<dbReference type="Gene3D" id="2.30.30.700">
    <property type="entry name" value="SLA1 homology domain 1"/>
    <property type="match status" value="1"/>
</dbReference>
<evidence type="ECO:0008006" key="4">
    <source>
        <dbReference type="Google" id="ProtNLM"/>
    </source>
</evidence>
<evidence type="ECO:0000313" key="2">
    <source>
        <dbReference type="EMBL" id="QJE98697.1"/>
    </source>
</evidence>
<dbReference type="EMBL" id="CP051774">
    <property type="protein sequence ID" value="QJE98697.1"/>
    <property type="molecule type" value="Genomic_DNA"/>
</dbReference>
<protein>
    <recommendedName>
        <fullName evidence="4">SLA1 homology domain-containing protein</fullName>
    </recommendedName>
</protein>
<evidence type="ECO:0000313" key="3">
    <source>
        <dbReference type="Proteomes" id="UP000501812"/>
    </source>
</evidence>
<dbReference type="KEGG" id="luo:HHL09_23910"/>
<feature type="signal peptide" evidence="1">
    <location>
        <begin position="1"/>
        <end position="19"/>
    </location>
</feature>
<gene>
    <name evidence="2" type="ORF">HHL09_23910</name>
</gene>
<feature type="chain" id="PRO_5032813070" description="SLA1 homology domain-containing protein" evidence="1">
    <location>
        <begin position="20"/>
        <end position="295"/>
    </location>
</feature>
<accession>A0A858RNU6</accession>
<sequence>MKLLLLFLLPVLSCTAVHADEPQVWTSRDGRTFTGDFLAVRPGKVYVRSKEKKIFAIPMAKLSDPCLAEAGYLQEKLGEWAKKQAGRKAMDESTATAVLMLAPEAIKEKSFLMNAKIRSFDSGTKLKPVKGSTITFTTEGEIECQADFKDRGKIVVNDSGVYCDATEEASATFSRNATLLLKPNQWVPVQVKISRGKIVGGVMASDKELEKAREADGKVREYDAEIIHLRIAAFEEQIRKGTSLAAATPLVGEDGKPLSVPEYHFSPEETEKMKTELDWLRTKLNPNGQLMQEQE</sequence>
<organism evidence="2 3">
    <name type="scientific">Luteolibacter luteus</name>
    <dbReference type="NCBI Taxonomy" id="2728835"/>
    <lineage>
        <taxon>Bacteria</taxon>
        <taxon>Pseudomonadati</taxon>
        <taxon>Verrucomicrobiota</taxon>
        <taxon>Verrucomicrobiia</taxon>
        <taxon>Verrucomicrobiales</taxon>
        <taxon>Verrucomicrobiaceae</taxon>
        <taxon>Luteolibacter</taxon>
    </lineage>
</organism>
<name>A0A858RNU6_9BACT</name>
<keyword evidence="3" id="KW-1185">Reference proteome</keyword>
<proteinExistence type="predicted"/>